<dbReference type="EMBL" id="CP036298">
    <property type="protein sequence ID" value="QDV25604.1"/>
    <property type="molecule type" value="Genomic_DNA"/>
</dbReference>
<evidence type="ECO:0000313" key="1">
    <source>
        <dbReference type="EMBL" id="QDV25604.1"/>
    </source>
</evidence>
<dbReference type="AlphaFoldDB" id="A0A518GAJ4"/>
<dbReference type="RefSeq" id="WP_197355379.1">
    <property type="nucleotide sequence ID" value="NZ_CP036298.1"/>
</dbReference>
<proteinExistence type="predicted"/>
<sequence>MLIKQPTDLKLPAAKQGRLVETRINVRETRRNARGVVAPLFSADKLVIDHCIEL</sequence>
<reference evidence="1 2" key="1">
    <citation type="submission" date="2019-02" db="EMBL/GenBank/DDBJ databases">
        <title>Deep-cultivation of Planctomycetes and their phenomic and genomic characterization uncovers novel biology.</title>
        <authorList>
            <person name="Wiegand S."/>
            <person name="Jogler M."/>
            <person name="Boedeker C."/>
            <person name="Pinto D."/>
            <person name="Vollmers J."/>
            <person name="Rivas-Marin E."/>
            <person name="Kohn T."/>
            <person name="Peeters S.H."/>
            <person name="Heuer A."/>
            <person name="Rast P."/>
            <person name="Oberbeckmann S."/>
            <person name="Bunk B."/>
            <person name="Jeske O."/>
            <person name="Meyerdierks A."/>
            <person name="Storesund J.E."/>
            <person name="Kallscheuer N."/>
            <person name="Luecker S."/>
            <person name="Lage O.M."/>
            <person name="Pohl T."/>
            <person name="Merkel B.J."/>
            <person name="Hornburger P."/>
            <person name="Mueller R.-W."/>
            <person name="Bruemmer F."/>
            <person name="Labrenz M."/>
            <person name="Spormann A.M."/>
            <person name="Op den Camp H."/>
            <person name="Overmann J."/>
            <person name="Amann R."/>
            <person name="Jetten M.S.M."/>
            <person name="Mascher T."/>
            <person name="Medema M.H."/>
            <person name="Devos D.P."/>
            <person name="Kaster A.-K."/>
            <person name="Ovreas L."/>
            <person name="Rohde M."/>
            <person name="Galperin M.Y."/>
            <person name="Jogler C."/>
        </authorList>
    </citation>
    <scope>NUCLEOTIDE SEQUENCE [LARGE SCALE GENOMIC DNA]</scope>
    <source>
        <strain evidence="1 2">Q31a</strain>
    </source>
</reference>
<gene>
    <name evidence="1" type="ORF">Q31a_39300</name>
</gene>
<organism evidence="1 2">
    <name type="scientific">Aureliella helgolandensis</name>
    <dbReference type="NCBI Taxonomy" id="2527968"/>
    <lineage>
        <taxon>Bacteria</taxon>
        <taxon>Pseudomonadati</taxon>
        <taxon>Planctomycetota</taxon>
        <taxon>Planctomycetia</taxon>
        <taxon>Pirellulales</taxon>
        <taxon>Pirellulaceae</taxon>
        <taxon>Aureliella</taxon>
    </lineage>
</organism>
<keyword evidence="2" id="KW-1185">Reference proteome</keyword>
<protein>
    <submittedName>
        <fullName evidence="1">Uncharacterized protein</fullName>
    </submittedName>
</protein>
<dbReference type="Proteomes" id="UP000318017">
    <property type="component" value="Chromosome"/>
</dbReference>
<evidence type="ECO:0000313" key="2">
    <source>
        <dbReference type="Proteomes" id="UP000318017"/>
    </source>
</evidence>
<name>A0A518GAJ4_9BACT</name>
<dbReference type="KEGG" id="ahel:Q31a_39300"/>
<accession>A0A518GAJ4</accession>